<sequence>MAAQQPWSLAFPDRWKATEFRQFLLYTGPVVLCSVLRESSYHHFLTLTVA</sequence>
<organism evidence="1 2">
    <name type="scientific">Cirrhinus mrigala</name>
    <name type="common">Mrigala</name>
    <dbReference type="NCBI Taxonomy" id="683832"/>
    <lineage>
        <taxon>Eukaryota</taxon>
        <taxon>Metazoa</taxon>
        <taxon>Chordata</taxon>
        <taxon>Craniata</taxon>
        <taxon>Vertebrata</taxon>
        <taxon>Euteleostomi</taxon>
        <taxon>Actinopterygii</taxon>
        <taxon>Neopterygii</taxon>
        <taxon>Teleostei</taxon>
        <taxon>Ostariophysi</taxon>
        <taxon>Cypriniformes</taxon>
        <taxon>Cyprinidae</taxon>
        <taxon>Labeoninae</taxon>
        <taxon>Labeonini</taxon>
        <taxon>Cirrhinus</taxon>
    </lineage>
</organism>
<evidence type="ECO:0000313" key="2">
    <source>
        <dbReference type="Proteomes" id="UP001529510"/>
    </source>
</evidence>
<evidence type="ECO:0000313" key="1">
    <source>
        <dbReference type="EMBL" id="KAL0147026.1"/>
    </source>
</evidence>
<reference evidence="1 2" key="1">
    <citation type="submission" date="2024-05" db="EMBL/GenBank/DDBJ databases">
        <title>Genome sequencing and assembly of Indian major carp, Cirrhinus mrigala (Hamilton, 1822).</title>
        <authorList>
            <person name="Mohindra V."/>
            <person name="Chowdhury L.M."/>
            <person name="Lal K."/>
            <person name="Jena J.K."/>
        </authorList>
    </citation>
    <scope>NUCLEOTIDE SEQUENCE [LARGE SCALE GENOMIC DNA]</scope>
    <source>
        <strain evidence="1">CM1030</strain>
        <tissue evidence="1">Blood</tissue>
    </source>
</reference>
<comment type="caution">
    <text evidence="1">The sequence shown here is derived from an EMBL/GenBank/DDBJ whole genome shotgun (WGS) entry which is preliminary data.</text>
</comment>
<accession>A0ABD0ME36</accession>
<gene>
    <name evidence="1" type="ORF">M9458_057550</name>
</gene>
<dbReference type="Proteomes" id="UP001529510">
    <property type="component" value="Unassembled WGS sequence"/>
</dbReference>
<dbReference type="AlphaFoldDB" id="A0ABD0ME36"/>
<feature type="non-terminal residue" evidence="1">
    <location>
        <position position="50"/>
    </location>
</feature>
<proteinExistence type="predicted"/>
<name>A0ABD0ME36_CIRMR</name>
<keyword evidence="2" id="KW-1185">Reference proteome</keyword>
<dbReference type="EMBL" id="JAMKFB020000831">
    <property type="protein sequence ID" value="KAL0147026.1"/>
    <property type="molecule type" value="Genomic_DNA"/>
</dbReference>
<protein>
    <submittedName>
        <fullName evidence="1">Uncharacterized protein</fullName>
    </submittedName>
</protein>